<dbReference type="InterPro" id="IPR036974">
    <property type="entry name" value="PUA_sf"/>
</dbReference>
<evidence type="ECO:0000256" key="2">
    <source>
        <dbReference type="ARBA" id="ARBA00022490"/>
    </source>
</evidence>
<evidence type="ECO:0000256" key="6">
    <source>
        <dbReference type="ARBA" id="ARBA00038091"/>
    </source>
</evidence>
<evidence type="ECO:0000256" key="5">
    <source>
        <dbReference type="ARBA" id="ARBA00022691"/>
    </source>
</evidence>
<comment type="subcellular location">
    <subcellularLocation>
        <location evidence="1">Cytoplasm</location>
    </subcellularLocation>
</comment>
<dbReference type="Pfam" id="PF10672">
    <property type="entry name" value="Methyltrans_SAM"/>
    <property type="match status" value="1"/>
</dbReference>
<evidence type="ECO:0000256" key="3">
    <source>
        <dbReference type="ARBA" id="ARBA00022603"/>
    </source>
</evidence>
<evidence type="ECO:0000259" key="8">
    <source>
        <dbReference type="Pfam" id="PF17785"/>
    </source>
</evidence>
<dbReference type="GO" id="GO:0008168">
    <property type="term" value="F:methyltransferase activity"/>
    <property type="evidence" value="ECO:0007669"/>
    <property type="project" value="UniProtKB-KW"/>
</dbReference>
<keyword evidence="3 9" id="KW-0489">Methyltransferase</keyword>
<comment type="caution">
    <text evidence="9">The sequence shown here is derived from an EMBL/GenBank/DDBJ whole genome shotgun (WGS) entry which is preliminary data.</text>
</comment>
<sequence>MSFKKVFVKRKKTIKHYLWILRNEVIKKDKELKKGDICSVYEDDKFIGNGLFNWESKIAIRLYSFKDEDFDVPLIKERILKAYQYRKEVLPDEEDFRLVYGESDLLTGTVIDKYQNHFVVQIYSYGVEIRKEKIFQALIELFEVKSIFEKNDFRLRELEKLPRYDRLAYGELDDLVIIKENGVKFYVDIKNGQKTGYFFDHRITRRKVRELAKDKKVLDVFCYTGSFSINAALGGAKETLGIDGNNQAIELAKKNAELNKVEKICHFFVGNAFNELRNLYKNGMTFDLIILDPPPFLKSRKELSGALRGYKDINLWAMKLLKPGGILVTSTCSHHFYWQDFLDTLNAAAEDAKKNFRIIERTTQGPDHPILLSMPETEYLRTFFLEVF</sequence>
<dbReference type="GO" id="GO:0032259">
    <property type="term" value="P:methylation"/>
    <property type="evidence" value="ECO:0007669"/>
    <property type="project" value="UniProtKB-KW"/>
</dbReference>
<dbReference type="Gene3D" id="3.40.50.150">
    <property type="entry name" value="Vaccinia Virus protein VP39"/>
    <property type="match status" value="1"/>
</dbReference>
<name>A0A7V4E461_UNCW3</name>
<feature type="domain" description="RlmI-like PUA" evidence="8">
    <location>
        <begin position="11"/>
        <end position="65"/>
    </location>
</feature>
<dbReference type="SUPFAM" id="SSF53335">
    <property type="entry name" value="S-adenosyl-L-methionine-dependent methyltransferases"/>
    <property type="match status" value="1"/>
</dbReference>
<comment type="similarity">
    <text evidence="6">Belongs to the methyltransferase superfamily. RlmI family.</text>
</comment>
<evidence type="ECO:0000256" key="1">
    <source>
        <dbReference type="ARBA" id="ARBA00004496"/>
    </source>
</evidence>
<dbReference type="EMBL" id="DTDR01000070">
    <property type="protein sequence ID" value="HGK63468.1"/>
    <property type="molecule type" value="Genomic_DNA"/>
</dbReference>
<evidence type="ECO:0000313" key="9">
    <source>
        <dbReference type="EMBL" id="HGK63468.1"/>
    </source>
</evidence>
<dbReference type="InterPro" id="IPR041532">
    <property type="entry name" value="RlmI-like_PUA"/>
</dbReference>
<dbReference type="InterPro" id="IPR015947">
    <property type="entry name" value="PUA-like_sf"/>
</dbReference>
<dbReference type="PANTHER" id="PTHR42873:SF1">
    <property type="entry name" value="S-ADENOSYLMETHIONINE-DEPENDENT METHYLTRANSFERASE DOMAIN-CONTAINING PROTEIN"/>
    <property type="match status" value="1"/>
</dbReference>
<dbReference type="InterPro" id="IPR019614">
    <property type="entry name" value="SAM-dep_methyl-trfase"/>
</dbReference>
<keyword evidence="2" id="KW-0963">Cytoplasm</keyword>
<organism evidence="9">
    <name type="scientific">candidate division WOR-3 bacterium</name>
    <dbReference type="NCBI Taxonomy" id="2052148"/>
    <lineage>
        <taxon>Bacteria</taxon>
        <taxon>Bacteria division WOR-3</taxon>
    </lineage>
</organism>
<protein>
    <submittedName>
        <fullName evidence="9">Class I SAM-dependent rRNA methyltransferase</fullName>
    </submittedName>
</protein>
<dbReference type="PROSITE" id="PS50890">
    <property type="entry name" value="PUA"/>
    <property type="match status" value="1"/>
</dbReference>
<dbReference type="SUPFAM" id="SSF88697">
    <property type="entry name" value="PUA domain-like"/>
    <property type="match status" value="1"/>
</dbReference>
<proteinExistence type="inferred from homology"/>
<dbReference type="Gene3D" id="2.30.130.10">
    <property type="entry name" value="PUA domain"/>
    <property type="match status" value="1"/>
</dbReference>
<keyword evidence="5" id="KW-0949">S-adenosyl-L-methionine</keyword>
<dbReference type="PANTHER" id="PTHR42873">
    <property type="entry name" value="RIBOSOMAL RNA LARGE SUBUNIT METHYLTRANSFERASE"/>
    <property type="match status" value="1"/>
</dbReference>
<dbReference type="InterPro" id="IPR029063">
    <property type="entry name" value="SAM-dependent_MTases_sf"/>
</dbReference>
<dbReference type="CDD" id="cd11572">
    <property type="entry name" value="RlmI_M_like"/>
    <property type="match status" value="1"/>
</dbReference>
<reference evidence="9" key="1">
    <citation type="journal article" date="2020" name="mSystems">
        <title>Genome- and Community-Level Interaction Insights into Carbon Utilization and Element Cycling Functions of Hydrothermarchaeota in Hydrothermal Sediment.</title>
        <authorList>
            <person name="Zhou Z."/>
            <person name="Liu Y."/>
            <person name="Xu W."/>
            <person name="Pan J."/>
            <person name="Luo Z.H."/>
            <person name="Li M."/>
        </authorList>
    </citation>
    <scope>NUCLEOTIDE SEQUENCE [LARGE SCALE GENOMIC DNA]</scope>
    <source>
        <strain evidence="9">SpSt-697</strain>
    </source>
</reference>
<evidence type="ECO:0000256" key="4">
    <source>
        <dbReference type="ARBA" id="ARBA00022679"/>
    </source>
</evidence>
<evidence type="ECO:0000259" key="7">
    <source>
        <dbReference type="Pfam" id="PF10672"/>
    </source>
</evidence>
<feature type="domain" description="S-adenosylmethionine-dependent methyltransferase" evidence="7">
    <location>
        <begin position="176"/>
        <end position="369"/>
    </location>
</feature>
<dbReference type="GO" id="GO:0005737">
    <property type="term" value="C:cytoplasm"/>
    <property type="evidence" value="ECO:0007669"/>
    <property type="project" value="UniProtKB-SubCell"/>
</dbReference>
<gene>
    <name evidence="9" type="ORF">ENU74_02595</name>
</gene>
<keyword evidence="4 9" id="KW-0808">Transferase</keyword>
<dbReference type="Gene3D" id="3.30.750.80">
    <property type="entry name" value="RNA methyltransferase domain (HRMD) like"/>
    <property type="match status" value="1"/>
</dbReference>
<dbReference type="CDD" id="cd02440">
    <property type="entry name" value="AdoMet_MTases"/>
    <property type="match status" value="1"/>
</dbReference>
<dbReference type="AlphaFoldDB" id="A0A7V4E461"/>
<dbReference type="GO" id="GO:0003723">
    <property type="term" value="F:RNA binding"/>
    <property type="evidence" value="ECO:0007669"/>
    <property type="project" value="InterPro"/>
</dbReference>
<dbReference type="Pfam" id="PF17785">
    <property type="entry name" value="PUA_3"/>
    <property type="match status" value="1"/>
</dbReference>
<accession>A0A7V4E461</accession>